<dbReference type="EMBL" id="OX451739">
    <property type="protein sequence ID" value="CAI8606904.1"/>
    <property type="molecule type" value="Genomic_DNA"/>
</dbReference>
<sequence length="126" mass="14622">MVFFEQRDDEEYEAVRELKELVEEGNVKYIGLSEAISNMISRAHIVNPITFVQIEWSLWTHDIEDEIVPLFVETKDGSVSVATMFAGHRKGFHLVWCKSFGMHFQLQRQVPLHLQVHGPFQSSCIM</sequence>
<dbReference type="GO" id="GO:0005737">
    <property type="term" value="C:cytoplasm"/>
    <property type="evidence" value="ECO:0007669"/>
    <property type="project" value="TreeGrafter"/>
</dbReference>
<evidence type="ECO:0000313" key="4">
    <source>
        <dbReference type="EMBL" id="CAI8606904.1"/>
    </source>
</evidence>
<keyword evidence="2" id="KW-0560">Oxidoreductase</keyword>
<dbReference type="Gene3D" id="3.20.20.100">
    <property type="entry name" value="NADP-dependent oxidoreductase domain"/>
    <property type="match status" value="1"/>
</dbReference>
<keyword evidence="1" id="KW-0521">NADP</keyword>
<dbReference type="InterPro" id="IPR050791">
    <property type="entry name" value="Aldo-Keto_reductase"/>
</dbReference>
<dbReference type="InterPro" id="IPR023210">
    <property type="entry name" value="NADP_OxRdtase_dom"/>
</dbReference>
<protein>
    <recommendedName>
        <fullName evidence="3">NADP-dependent oxidoreductase domain-containing protein</fullName>
    </recommendedName>
</protein>
<dbReference type="PANTHER" id="PTHR43625">
    <property type="entry name" value="AFLATOXIN B1 ALDEHYDE REDUCTASE"/>
    <property type="match status" value="1"/>
</dbReference>
<name>A0AAV1AA14_VICFA</name>
<dbReference type="InterPro" id="IPR036812">
    <property type="entry name" value="NAD(P)_OxRdtase_dom_sf"/>
</dbReference>
<evidence type="ECO:0000256" key="1">
    <source>
        <dbReference type="ARBA" id="ARBA00022857"/>
    </source>
</evidence>
<accession>A0AAV1AA14</accession>
<dbReference type="Proteomes" id="UP001157006">
    <property type="component" value="Chromosome 4"/>
</dbReference>
<dbReference type="GO" id="GO:0016491">
    <property type="term" value="F:oxidoreductase activity"/>
    <property type="evidence" value="ECO:0007669"/>
    <property type="project" value="UniProtKB-KW"/>
</dbReference>
<proteinExistence type="predicted"/>
<evidence type="ECO:0000313" key="5">
    <source>
        <dbReference type="Proteomes" id="UP001157006"/>
    </source>
</evidence>
<organism evidence="4 5">
    <name type="scientific">Vicia faba</name>
    <name type="common">Broad bean</name>
    <name type="synonym">Faba vulgaris</name>
    <dbReference type="NCBI Taxonomy" id="3906"/>
    <lineage>
        <taxon>Eukaryota</taxon>
        <taxon>Viridiplantae</taxon>
        <taxon>Streptophyta</taxon>
        <taxon>Embryophyta</taxon>
        <taxon>Tracheophyta</taxon>
        <taxon>Spermatophyta</taxon>
        <taxon>Magnoliopsida</taxon>
        <taxon>eudicotyledons</taxon>
        <taxon>Gunneridae</taxon>
        <taxon>Pentapetalae</taxon>
        <taxon>rosids</taxon>
        <taxon>fabids</taxon>
        <taxon>Fabales</taxon>
        <taxon>Fabaceae</taxon>
        <taxon>Papilionoideae</taxon>
        <taxon>50 kb inversion clade</taxon>
        <taxon>NPAAA clade</taxon>
        <taxon>Hologalegina</taxon>
        <taxon>IRL clade</taxon>
        <taxon>Fabeae</taxon>
        <taxon>Vicia</taxon>
    </lineage>
</organism>
<reference evidence="4 5" key="1">
    <citation type="submission" date="2023-01" db="EMBL/GenBank/DDBJ databases">
        <authorList>
            <person name="Kreplak J."/>
        </authorList>
    </citation>
    <scope>NUCLEOTIDE SEQUENCE [LARGE SCALE GENOMIC DNA]</scope>
</reference>
<dbReference type="SUPFAM" id="SSF51430">
    <property type="entry name" value="NAD(P)-linked oxidoreductase"/>
    <property type="match status" value="1"/>
</dbReference>
<evidence type="ECO:0000259" key="3">
    <source>
        <dbReference type="Pfam" id="PF00248"/>
    </source>
</evidence>
<dbReference type="Pfam" id="PF00248">
    <property type="entry name" value="Aldo_ket_red"/>
    <property type="match status" value="1"/>
</dbReference>
<dbReference type="AlphaFoldDB" id="A0AAV1AA14"/>
<feature type="domain" description="NADP-dependent oxidoreductase" evidence="3">
    <location>
        <begin position="13"/>
        <end position="73"/>
    </location>
</feature>
<keyword evidence="5" id="KW-1185">Reference proteome</keyword>
<gene>
    <name evidence="4" type="ORF">VFH_IV012360</name>
</gene>
<evidence type="ECO:0000256" key="2">
    <source>
        <dbReference type="ARBA" id="ARBA00023002"/>
    </source>
</evidence>
<dbReference type="PANTHER" id="PTHR43625:SF99">
    <property type="entry name" value="ALDO-KETO REDUCTASE 1-RELATED"/>
    <property type="match status" value="1"/>
</dbReference>